<reference evidence="1 2" key="1">
    <citation type="submission" date="2018-06" db="EMBL/GenBank/DDBJ databases">
        <authorList>
            <consortium name="Pathogen Informatics"/>
            <person name="Doyle S."/>
        </authorList>
    </citation>
    <scope>NUCLEOTIDE SEQUENCE [LARGE SCALE GENOMIC DNA]</scope>
    <source>
        <strain evidence="1 2">NCTC9828</strain>
    </source>
</reference>
<proteinExistence type="predicted"/>
<name>A0AB74H0X5_STRAG</name>
<evidence type="ECO:0000313" key="1">
    <source>
        <dbReference type="EMBL" id="SUN25608.1"/>
    </source>
</evidence>
<dbReference type="Proteomes" id="UP000255140">
    <property type="component" value="Unassembled WGS sequence"/>
</dbReference>
<comment type="caution">
    <text evidence="1">The sequence shown here is derived from an EMBL/GenBank/DDBJ whole genome shotgun (WGS) entry which is preliminary data.</text>
</comment>
<sequence length="200" mass="22602">MNTETIYKLILKDGLRQIKFKNSHLKLVSSAEEGKRGAIFAYRSKANMIKARGLVLTSMEAVSENQDSFTHWTPNVYRYGSYSDSKRQITRGHSEDNLRQVNTFYIDFDITSSAEEMTSGDILTAAIDLGFMPTLILKSDKGYQAYFVLSEPAYVTSHSQFRVVKVAKAISQNLRNYFSQTLPVDMTCNHFGNCTYATNG</sequence>
<dbReference type="AlphaFoldDB" id="A0AB74H0X5"/>
<organism evidence="1 2">
    <name type="scientific">Streptococcus agalactiae</name>
    <dbReference type="NCBI Taxonomy" id="1311"/>
    <lineage>
        <taxon>Bacteria</taxon>
        <taxon>Bacillati</taxon>
        <taxon>Bacillota</taxon>
        <taxon>Bacilli</taxon>
        <taxon>Lactobacillales</taxon>
        <taxon>Streptococcaceae</taxon>
        <taxon>Streptococcus</taxon>
    </lineage>
</organism>
<gene>
    <name evidence="1" type="ORF">NCTC9828_00013</name>
</gene>
<protein>
    <submittedName>
        <fullName evidence="1">RepE/RepS primase family protein</fullName>
    </submittedName>
</protein>
<evidence type="ECO:0000313" key="2">
    <source>
        <dbReference type="Proteomes" id="UP000255140"/>
    </source>
</evidence>
<accession>A0AB74H0X5</accession>
<dbReference type="EMBL" id="UHEW01000002">
    <property type="protein sequence ID" value="SUN25608.1"/>
    <property type="molecule type" value="Genomic_DNA"/>
</dbReference>